<dbReference type="GO" id="GO:0005737">
    <property type="term" value="C:cytoplasm"/>
    <property type="evidence" value="ECO:0007669"/>
    <property type="project" value="TreeGrafter"/>
</dbReference>
<dbReference type="InterPro" id="IPR047047">
    <property type="entry name" value="GST_Omega-like_C"/>
</dbReference>
<dbReference type="GO" id="GO:0004364">
    <property type="term" value="F:glutathione transferase activity"/>
    <property type="evidence" value="ECO:0007669"/>
    <property type="project" value="InterPro"/>
</dbReference>
<dbReference type="InterPro" id="IPR004045">
    <property type="entry name" value="Glutathione_S-Trfase_N"/>
</dbReference>
<feature type="domain" description="GST C-terminal" evidence="4">
    <location>
        <begin position="205"/>
        <end position="332"/>
    </location>
</feature>
<protein>
    <recommendedName>
        <fullName evidence="4">GST C-terminal domain-containing protein</fullName>
    </recommendedName>
</protein>
<dbReference type="InterPro" id="IPR016639">
    <property type="entry name" value="GST_Omega/GSH"/>
</dbReference>
<feature type="site" description="Lowers pKa of active site Cys" evidence="3">
    <location>
        <position position="329"/>
    </location>
</feature>
<feature type="binding site" evidence="2">
    <location>
        <position position="130"/>
    </location>
    <ligand>
        <name>glutathione</name>
        <dbReference type="ChEBI" id="CHEBI:57925"/>
    </ligand>
</feature>
<dbReference type="InterPro" id="IPR040079">
    <property type="entry name" value="Glutathione_S-Trfase"/>
</dbReference>
<dbReference type="EnsemblBacteria" id="CAK08993">
    <property type="protein sequence ID" value="CAK08993"/>
    <property type="gene ID" value="RL3505"/>
</dbReference>
<proteinExistence type="predicted"/>
<dbReference type="EMBL" id="AM236080">
    <property type="protein sequence ID" value="CAK08993.1"/>
    <property type="molecule type" value="Genomic_DNA"/>
</dbReference>
<dbReference type="InterPro" id="IPR036249">
    <property type="entry name" value="Thioredoxin-like_sf"/>
</dbReference>
<name>Q1MDI4_RHIJ3</name>
<organism evidence="5 6">
    <name type="scientific">Rhizobium johnstonii (strain DSM 114642 / LMG 32736 / 3841)</name>
    <name type="common">Rhizobium leguminosarum bv. viciae</name>
    <dbReference type="NCBI Taxonomy" id="216596"/>
    <lineage>
        <taxon>Bacteria</taxon>
        <taxon>Pseudomonadati</taxon>
        <taxon>Pseudomonadota</taxon>
        <taxon>Alphaproteobacteria</taxon>
        <taxon>Hyphomicrobiales</taxon>
        <taxon>Rhizobiaceae</taxon>
        <taxon>Rhizobium/Agrobacterium group</taxon>
        <taxon>Rhizobium</taxon>
        <taxon>Rhizobium johnstonii</taxon>
    </lineage>
</organism>
<dbReference type="SUPFAM" id="SSF52833">
    <property type="entry name" value="Thioredoxin-like"/>
    <property type="match status" value="1"/>
</dbReference>
<gene>
    <name evidence="5" type="ordered locus">RL3505</name>
</gene>
<dbReference type="Pfam" id="PF13409">
    <property type="entry name" value="GST_N_2"/>
    <property type="match status" value="1"/>
</dbReference>
<sequence>MRCPNDVTHCSIFAACKALPSAISSQHAIKGMKIMGMLVDGVWHDAWYDTKESKGHFKRQPSQFRNWVTSDGGAGPSGSGGFKAEAGRYHLYVSLACPWAHRTLIFRKLKKLEELISVSVVDPLMLENGWEFKVGDGATGDHLFGASALWQVYVRADPHYSGRVTVPVLWDKKTGTIVNNESAEIIRMFNGAFDGLTGSTADFYPEDLRSEIDALNATVYDTVNNGVYKAGFATTQEAYAENVGTLFETLDLLDERLGKGRYLFGDRQTEADWRLFTTLVRFDAVYVGHFKCNIRRIADYRNLPGYLRDLYQTAGVAETVNLHHIKQHYYRSHKTINPTGIVPVGPALDLDSPHGRARLNAA</sequence>
<evidence type="ECO:0000256" key="2">
    <source>
        <dbReference type="PIRSR" id="PIRSR015753-2"/>
    </source>
</evidence>
<feature type="binding site" evidence="2">
    <location>
        <begin position="181"/>
        <end position="182"/>
    </location>
    <ligand>
        <name>glutathione</name>
        <dbReference type="ChEBI" id="CHEBI:57925"/>
    </ligand>
</feature>
<dbReference type="KEGG" id="rle:RL3505"/>
<keyword evidence="6" id="KW-1185">Reference proteome</keyword>
<dbReference type="eggNOG" id="COG0435">
    <property type="taxonomic scope" value="Bacteria"/>
</dbReference>
<dbReference type="SUPFAM" id="SSF47616">
    <property type="entry name" value="GST C-terminal domain-like"/>
    <property type="match status" value="1"/>
</dbReference>
<dbReference type="Proteomes" id="UP000006575">
    <property type="component" value="Chromosome"/>
</dbReference>
<evidence type="ECO:0000256" key="3">
    <source>
        <dbReference type="PIRSR" id="PIRSR015753-3"/>
    </source>
</evidence>
<dbReference type="PROSITE" id="PS50405">
    <property type="entry name" value="GST_CTER"/>
    <property type="match status" value="1"/>
</dbReference>
<dbReference type="PANTHER" id="PTHR32419">
    <property type="entry name" value="GLUTATHIONYL-HYDROQUINONE REDUCTASE"/>
    <property type="match status" value="1"/>
</dbReference>
<dbReference type="SFLD" id="SFLDG01148">
    <property type="entry name" value="Xi_(cytGST)"/>
    <property type="match status" value="1"/>
</dbReference>
<reference evidence="5 6" key="1">
    <citation type="journal article" date="2006" name="Genome Biol.">
        <title>The genome of Rhizobium leguminosarum has recognizable core and accessory components.</title>
        <authorList>
            <person name="Young J.W."/>
            <person name="Crossman L.C."/>
            <person name="Johnston A.W.B."/>
            <person name="Thomson N.R."/>
            <person name="Ghazoui Z.F."/>
            <person name="Hull K.H."/>
            <person name="Wexler M."/>
            <person name="Curson A.R.J."/>
            <person name="Todd J.D."/>
            <person name="Poole P.S."/>
            <person name="Mauchline T.H."/>
            <person name="East A.K."/>
            <person name="Quail M.A."/>
            <person name="Churcher C."/>
            <person name="Arrowsmith C."/>
            <person name="Cherevach A."/>
            <person name="Chillingworth T."/>
            <person name="Clarke K."/>
            <person name="Cronin A."/>
            <person name="Davis P."/>
            <person name="Fraser A."/>
            <person name="Hance Z."/>
            <person name="Hauser H."/>
            <person name="Jagels K."/>
            <person name="Moule S."/>
            <person name="Mungall K."/>
            <person name="Norbertczak H."/>
            <person name="Rabbinowitsch E."/>
            <person name="Sanders M."/>
            <person name="Simmonds M."/>
            <person name="Whitehead S."/>
            <person name="Parkhill J."/>
        </authorList>
    </citation>
    <scope>NUCLEOTIDE SEQUENCE [LARGE SCALE GENOMIC DNA]</scope>
    <source>
        <strain evidence="6">DSM 114642 / LMG 32736 / 3841</strain>
    </source>
</reference>
<dbReference type="PANTHER" id="PTHR32419:SF6">
    <property type="entry name" value="GLUTATHIONE S-TRANSFERASE OMEGA-LIKE 1-RELATED"/>
    <property type="match status" value="1"/>
</dbReference>
<dbReference type="FunFam" id="3.40.30.10:FF:000058">
    <property type="entry name" value="Glutathione S-transferase, omega"/>
    <property type="match status" value="1"/>
</dbReference>
<feature type="binding site" evidence="2">
    <location>
        <begin position="163"/>
        <end position="166"/>
    </location>
    <ligand>
        <name>glutathione</name>
        <dbReference type="ChEBI" id="CHEBI:57925"/>
    </ligand>
</feature>
<dbReference type="AlphaFoldDB" id="Q1MDI4"/>
<dbReference type="Gene3D" id="1.20.1050.10">
    <property type="match status" value="1"/>
</dbReference>
<evidence type="ECO:0000313" key="6">
    <source>
        <dbReference type="Proteomes" id="UP000006575"/>
    </source>
</evidence>
<feature type="active site" description="Nucleophile" evidence="1">
    <location>
        <position position="97"/>
    </location>
</feature>
<dbReference type="InterPro" id="IPR010987">
    <property type="entry name" value="Glutathione-S-Trfase_C-like"/>
</dbReference>
<evidence type="ECO:0000259" key="4">
    <source>
        <dbReference type="PROSITE" id="PS50405"/>
    </source>
</evidence>
<dbReference type="SFLD" id="SFLDS00019">
    <property type="entry name" value="Glutathione_Transferase_(cytos"/>
    <property type="match status" value="1"/>
</dbReference>
<feature type="site" description="Lowers pKa of active site Cys" evidence="3">
    <location>
        <position position="286"/>
    </location>
</feature>
<evidence type="ECO:0000313" key="5">
    <source>
        <dbReference type="EMBL" id="CAK08993.1"/>
    </source>
</evidence>
<dbReference type="Gene3D" id="3.40.30.10">
    <property type="entry name" value="Glutaredoxin"/>
    <property type="match status" value="1"/>
</dbReference>
<accession>Q1MDI4</accession>
<evidence type="ECO:0000256" key="1">
    <source>
        <dbReference type="PIRSR" id="PIRSR015753-1"/>
    </source>
</evidence>
<dbReference type="Pfam" id="PF13410">
    <property type="entry name" value="GST_C_2"/>
    <property type="match status" value="1"/>
</dbReference>
<dbReference type="CDD" id="cd03190">
    <property type="entry name" value="GST_C_Omega_like"/>
    <property type="match status" value="1"/>
</dbReference>
<dbReference type="HOGENOM" id="CLU_037263_0_1_5"/>
<dbReference type="PIRSF" id="PIRSF015753">
    <property type="entry name" value="GST"/>
    <property type="match status" value="1"/>
</dbReference>
<dbReference type="InterPro" id="IPR036282">
    <property type="entry name" value="Glutathione-S-Trfase_C_sf"/>
</dbReference>
<dbReference type="SFLD" id="SFLDG01206">
    <property type="entry name" value="Xi.1"/>
    <property type="match status" value="1"/>
</dbReference>
<feature type="active site" description="Proton donor/acceptor" evidence="1">
    <location>
        <position position="228"/>
    </location>
</feature>